<dbReference type="CDD" id="cd04242">
    <property type="entry name" value="AAK_G5K_ProB"/>
    <property type="match status" value="1"/>
</dbReference>
<keyword evidence="7 8" id="KW-0067">ATP-binding</keyword>
<dbReference type="InterPro" id="IPR001057">
    <property type="entry name" value="Glu/AcGlu_kinase"/>
</dbReference>
<dbReference type="Pfam" id="PF01472">
    <property type="entry name" value="PUA"/>
    <property type="match status" value="1"/>
</dbReference>
<keyword evidence="4 8" id="KW-0808">Transferase</keyword>
<feature type="domain" description="PUA" evidence="9">
    <location>
        <begin position="283"/>
        <end position="366"/>
    </location>
</feature>
<dbReference type="InterPro" id="IPR036393">
    <property type="entry name" value="AceGlu_kinase-like_sf"/>
</dbReference>
<dbReference type="GO" id="GO:0003723">
    <property type="term" value="F:RNA binding"/>
    <property type="evidence" value="ECO:0007669"/>
    <property type="project" value="InterPro"/>
</dbReference>
<feature type="binding site" evidence="8">
    <location>
        <begin position="217"/>
        <end position="223"/>
    </location>
    <ligand>
        <name>ATP</name>
        <dbReference type="ChEBI" id="CHEBI:30616"/>
    </ligand>
</feature>
<dbReference type="PROSITE" id="PS00902">
    <property type="entry name" value="GLUTAMATE_5_KINASE"/>
    <property type="match status" value="1"/>
</dbReference>
<keyword evidence="5 8" id="KW-0547">Nucleotide-binding</keyword>
<accession>A0A4R7KSG5</accession>
<sequence>MNRKEYLSKVRRVVIKVGSSTLTYENGRLNLSRIEGLVRQLADIHNRGYEVILVTSGAIGAGMGKLGLKSRPKTIPEKQAAAAVGQGILLHMYEKLFGEYGQTVAQILLTREDMIQRTRFINARNTLFKLLEQGIIPIINENDAVVVDEIKFGDNDTLSALVASLVEADLLILLSDIDGLYDANPRLNPEAKIIPWVNEITAEIENMAGGAGSSLGTGGMATKISAARIAVSSGTAMVIANGSKQGIINDILNGEEHGTWFKPEDRPLQFRKRWIAFGTKVMGRLVIDGGAAAALYRENKSLLPSGVVAVEGDFSEGSAVSIVDESYNEIAKGIVNYSSEEIEKIKGLQSIEIEERLGHKNYDEIVHRDNMVITYSFISGEE</sequence>
<dbReference type="HAMAP" id="MF_00456">
    <property type="entry name" value="ProB"/>
    <property type="match status" value="1"/>
</dbReference>
<dbReference type="InterPro" id="IPR011529">
    <property type="entry name" value="Glu_5kinase"/>
</dbReference>
<keyword evidence="3 8" id="KW-0641">Proline biosynthesis</keyword>
<dbReference type="InterPro" id="IPR001048">
    <property type="entry name" value="Asp/Glu/Uridylate_kinase"/>
</dbReference>
<evidence type="ECO:0000259" key="9">
    <source>
        <dbReference type="SMART" id="SM00359"/>
    </source>
</evidence>
<dbReference type="InterPro" id="IPR002478">
    <property type="entry name" value="PUA"/>
</dbReference>
<keyword evidence="1 8" id="KW-0963">Cytoplasm</keyword>
<dbReference type="InterPro" id="IPR015947">
    <property type="entry name" value="PUA-like_sf"/>
</dbReference>
<dbReference type="AlphaFoldDB" id="A0A4R7KSG5"/>
<keyword evidence="2 8" id="KW-0028">Amino-acid biosynthesis</keyword>
<dbReference type="EC" id="2.7.2.11" evidence="8"/>
<dbReference type="Gene3D" id="2.30.130.10">
    <property type="entry name" value="PUA domain"/>
    <property type="match status" value="1"/>
</dbReference>
<evidence type="ECO:0000256" key="6">
    <source>
        <dbReference type="ARBA" id="ARBA00022777"/>
    </source>
</evidence>
<feature type="binding site" evidence="8">
    <location>
        <position position="143"/>
    </location>
    <ligand>
        <name>substrate</name>
    </ligand>
</feature>
<dbReference type="FunFam" id="3.40.1160.10:FF:000018">
    <property type="entry name" value="Glutamate 5-kinase"/>
    <property type="match status" value="1"/>
</dbReference>
<protein>
    <recommendedName>
        <fullName evidence="8">Glutamate 5-kinase</fullName>
        <ecNumber evidence="8">2.7.2.11</ecNumber>
    </recommendedName>
    <alternativeName>
        <fullName evidence="8">Gamma-glutamyl kinase</fullName>
        <shortName evidence="8">GK</shortName>
    </alternativeName>
</protein>
<organism evidence="10 11">
    <name type="scientific">Fonticella tunisiensis</name>
    <dbReference type="NCBI Taxonomy" id="1096341"/>
    <lineage>
        <taxon>Bacteria</taxon>
        <taxon>Bacillati</taxon>
        <taxon>Bacillota</taxon>
        <taxon>Clostridia</taxon>
        <taxon>Eubacteriales</taxon>
        <taxon>Clostridiaceae</taxon>
        <taxon>Fonticella</taxon>
    </lineage>
</organism>
<dbReference type="PIRSF" id="PIRSF000729">
    <property type="entry name" value="GK"/>
    <property type="match status" value="1"/>
</dbReference>
<evidence type="ECO:0000256" key="4">
    <source>
        <dbReference type="ARBA" id="ARBA00022679"/>
    </source>
</evidence>
<dbReference type="CDD" id="cd21157">
    <property type="entry name" value="PUA_G5K"/>
    <property type="match status" value="1"/>
</dbReference>
<dbReference type="GO" id="GO:0005829">
    <property type="term" value="C:cytosol"/>
    <property type="evidence" value="ECO:0007669"/>
    <property type="project" value="TreeGrafter"/>
</dbReference>
<dbReference type="InterPro" id="IPR019797">
    <property type="entry name" value="Glutamate_5-kinase_CS"/>
</dbReference>
<dbReference type="SUPFAM" id="SSF53633">
    <property type="entry name" value="Carbamate kinase-like"/>
    <property type="match status" value="1"/>
</dbReference>
<evidence type="ECO:0000256" key="1">
    <source>
        <dbReference type="ARBA" id="ARBA00022490"/>
    </source>
</evidence>
<dbReference type="GO" id="GO:0004349">
    <property type="term" value="F:glutamate 5-kinase activity"/>
    <property type="evidence" value="ECO:0007669"/>
    <property type="project" value="UniProtKB-UniRule"/>
</dbReference>
<comment type="pathway">
    <text evidence="8">Amino-acid biosynthesis; L-proline biosynthesis; L-glutamate 5-semialdehyde from L-glutamate: step 1/2.</text>
</comment>
<evidence type="ECO:0000313" key="11">
    <source>
        <dbReference type="Proteomes" id="UP000295325"/>
    </source>
</evidence>
<dbReference type="NCBIfam" id="TIGR01027">
    <property type="entry name" value="proB"/>
    <property type="match status" value="1"/>
</dbReference>
<evidence type="ECO:0000256" key="7">
    <source>
        <dbReference type="ARBA" id="ARBA00022840"/>
    </source>
</evidence>
<reference evidence="10 11" key="1">
    <citation type="submission" date="2019-03" db="EMBL/GenBank/DDBJ databases">
        <title>Genomic Encyclopedia of Type Strains, Phase IV (KMG-IV): sequencing the most valuable type-strain genomes for metagenomic binning, comparative biology and taxonomic classification.</title>
        <authorList>
            <person name="Goeker M."/>
        </authorList>
    </citation>
    <scope>NUCLEOTIDE SEQUENCE [LARGE SCALE GENOMIC DNA]</scope>
    <source>
        <strain evidence="10 11">DSM 24455</strain>
    </source>
</reference>
<comment type="function">
    <text evidence="8">Catalyzes the transfer of a phosphate group to glutamate to form L-glutamate 5-phosphate.</text>
</comment>
<evidence type="ECO:0000256" key="2">
    <source>
        <dbReference type="ARBA" id="ARBA00022605"/>
    </source>
</evidence>
<evidence type="ECO:0000256" key="3">
    <source>
        <dbReference type="ARBA" id="ARBA00022650"/>
    </source>
</evidence>
<dbReference type="PROSITE" id="PS50890">
    <property type="entry name" value="PUA"/>
    <property type="match status" value="1"/>
</dbReference>
<dbReference type="SUPFAM" id="SSF88697">
    <property type="entry name" value="PUA domain-like"/>
    <property type="match status" value="1"/>
</dbReference>
<dbReference type="OrthoDB" id="9804434at2"/>
<feature type="binding site" evidence="8">
    <location>
        <position position="155"/>
    </location>
    <ligand>
        <name>substrate</name>
    </ligand>
</feature>
<dbReference type="InterPro" id="IPR041739">
    <property type="entry name" value="G5K_ProB"/>
</dbReference>
<dbReference type="FunFam" id="2.30.130.10:FF:000007">
    <property type="entry name" value="Glutamate 5-kinase"/>
    <property type="match status" value="1"/>
</dbReference>
<keyword evidence="6 8" id="KW-0418">Kinase</keyword>
<dbReference type="SMART" id="SM00359">
    <property type="entry name" value="PUA"/>
    <property type="match status" value="1"/>
</dbReference>
<dbReference type="PANTHER" id="PTHR43654">
    <property type="entry name" value="GLUTAMATE 5-KINASE"/>
    <property type="match status" value="1"/>
</dbReference>
<feature type="binding site" evidence="8">
    <location>
        <position position="56"/>
    </location>
    <ligand>
        <name>substrate</name>
    </ligand>
</feature>
<dbReference type="PRINTS" id="PR00474">
    <property type="entry name" value="GLU5KINASE"/>
</dbReference>
<comment type="subcellular location">
    <subcellularLocation>
        <location evidence="8">Cytoplasm</location>
    </subcellularLocation>
</comment>
<dbReference type="GO" id="GO:0055129">
    <property type="term" value="P:L-proline biosynthetic process"/>
    <property type="evidence" value="ECO:0007669"/>
    <property type="project" value="UniProtKB-UniRule"/>
</dbReference>
<dbReference type="Pfam" id="PF00696">
    <property type="entry name" value="AA_kinase"/>
    <property type="match status" value="1"/>
</dbReference>
<feature type="binding site" evidence="8">
    <location>
        <begin position="175"/>
        <end position="176"/>
    </location>
    <ligand>
        <name>ATP</name>
        <dbReference type="ChEBI" id="CHEBI:30616"/>
    </ligand>
</feature>
<comment type="similarity">
    <text evidence="8">Belongs to the glutamate 5-kinase family.</text>
</comment>
<dbReference type="Proteomes" id="UP000295325">
    <property type="component" value="Unassembled WGS sequence"/>
</dbReference>
<dbReference type="UniPathway" id="UPA00098">
    <property type="reaction ID" value="UER00359"/>
</dbReference>
<dbReference type="Gene3D" id="3.40.1160.10">
    <property type="entry name" value="Acetylglutamate kinase-like"/>
    <property type="match status" value="1"/>
</dbReference>
<comment type="caution">
    <text evidence="10">The sequence shown here is derived from an EMBL/GenBank/DDBJ whole genome shotgun (WGS) entry which is preliminary data.</text>
</comment>
<dbReference type="RefSeq" id="WP_133627150.1">
    <property type="nucleotide sequence ID" value="NZ_SOAZ01000003.1"/>
</dbReference>
<comment type="catalytic activity">
    <reaction evidence="8">
        <text>L-glutamate + ATP = L-glutamyl 5-phosphate + ADP</text>
        <dbReference type="Rhea" id="RHEA:14877"/>
        <dbReference type="ChEBI" id="CHEBI:29985"/>
        <dbReference type="ChEBI" id="CHEBI:30616"/>
        <dbReference type="ChEBI" id="CHEBI:58274"/>
        <dbReference type="ChEBI" id="CHEBI:456216"/>
        <dbReference type="EC" id="2.7.2.11"/>
    </reaction>
</comment>
<dbReference type="InterPro" id="IPR036974">
    <property type="entry name" value="PUA_sf"/>
</dbReference>
<name>A0A4R7KSG5_9CLOT</name>
<evidence type="ECO:0000256" key="5">
    <source>
        <dbReference type="ARBA" id="ARBA00022741"/>
    </source>
</evidence>
<evidence type="ECO:0000256" key="8">
    <source>
        <dbReference type="HAMAP-Rule" id="MF_00456"/>
    </source>
</evidence>
<gene>
    <name evidence="8" type="primary">proB</name>
    <name evidence="10" type="ORF">EDD71_10319</name>
</gene>
<evidence type="ECO:0000313" key="10">
    <source>
        <dbReference type="EMBL" id="TDT62746.1"/>
    </source>
</evidence>
<dbReference type="InterPro" id="IPR005715">
    <property type="entry name" value="Glu_5kinase/COase_Synthase"/>
</dbReference>
<dbReference type="PANTHER" id="PTHR43654:SF1">
    <property type="entry name" value="ISOPENTENYL PHOSPHATE KINASE"/>
    <property type="match status" value="1"/>
</dbReference>
<proteinExistence type="inferred from homology"/>
<dbReference type="EMBL" id="SOAZ01000003">
    <property type="protein sequence ID" value="TDT62746.1"/>
    <property type="molecule type" value="Genomic_DNA"/>
</dbReference>
<dbReference type="GO" id="GO:0005524">
    <property type="term" value="F:ATP binding"/>
    <property type="evidence" value="ECO:0007669"/>
    <property type="project" value="UniProtKB-KW"/>
</dbReference>
<feature type="binding site" evidence="8">
    <location>
        <position position="16"/>
    </location>
    <ligand>
        <name>ATP</name>
        <dbReference type="ChEBI" id="CHEBI:30616"/>
    </ligand>
</feature>
<keyword evidence="11" id="KW-1185">Reference proteome</keyword>